<dbReference type="Proteomes" id="UP000477680">
    <property type="component" value="Chromosome"/>
</dbReference>
<sequence>MSHFSFLKEEDGMAEIVGYNPDRLNHFRMMVENLFRGPSELSIAERELIMTYCSGLNACKFCVGAHQAMAEAYGVDPEKLEALLASDKYEMVEPKLRPVLALAKKLTQSPATVYERDIDAVIDAGWSERAAHDAVCCIATINFLNRLTDGHGVKGSSEYFKNMVKIMGPGAHG</sequence>
<dbReference type="PANTHER" id="PTHR35446:SF2">
    <property type="entry name" value="CARBOXYMUCONOLACTONE DECARBOXYLASE-LIKE DOMAIN-CONTAINING PROTEIN"/>
    <property type="match status" value="1"/>
</dbReference>
<keyword evidence="2" id="KW-0575">Peroxidase</keyword>
<dbReference type="RefSeq" id="WP_163494213.1">
    <property type="nucleotide sequence ID" value="NZ_CP048711.1"/>
</dbReference>
<dbReference type="EMBL" id="CP048711">
    <property type="protein sequence ID" value="QIB64964.1"/>
    <property type="molecule type" value="Genomic_DNA"/>
</dbReference>
<organism evidence="2 3">
    <name type="scientific">Kineobactrum salinum</name>
    <dbReference type="NCBI Taxonomy" id="2708301"/>
    <lineage>
        <taxon>Bacteria</taxon>
        <taxon>Pseudomonadati</taxon>
        <taxon>Pseudomonadota</taxon>
        <taxon>Gammaproteobacteria</taxon>
        <taxon>Cellvibrionales</taxon>
        <taxon>Halieaceae</taxon>
        <taxon>Kineobactrum</taxon>
    </lineage>
</organism>
<keyword evidence="3" id="KW-1185">Reference proteome</keyword>
<reference evidence="2 3" key="1">
    <citation type="submission" date="2020-02" db="EMBL/GenBank/DDBJ databases">
        <title>Genome sequencing for Kineobactrum sp. M2.</title>
        <authorList>
            <person name="Park S.-J."/>
        </authorList>
    </citation>
    <scope>NUCLEOTIDE SEQUENCE [LARGE SCALE GENOMIC DNA]</scope>
    <source>
        <strain evidence="2 3">M2</strain>
    </source>
</reference>
<name>A0A6C0U695_9GAMM</name>
<dbReference type="GO" id="GO:0051920">
    <property type="term" value="F:peroxiredoxin activity"/>
    <property type="evidence" value="ECO:0007669"/>
    <property type="project" value="InterPro"/>
</dbReference>
<dbReference type="InterPro" id="IPR004675">
    <property type="entry name" value="AhpD_core"/>
</dbReference>
<evidence type="ECO:0000259" key="1">
    <source>
        <dbReference type="Pfam" id="PF02627"/>
    </source>
</evidence>
<dbReference type="InterPro" id="IPR003779">
    <property type="entry name" value="CMD-like"/>
</dbReference>
<feature type="domain" description="Carboxymuconolactone decarboxylase-like" evidence="1">
    <location>
        <begin position="30"/>
        <end position="86"/>
    </location>
</feature>
<protein>
    <submittedName>
        <fullName evidence="2">Peroxidase-related enzyme</fullName>
    </submittedName>
</protein>
<keyword evidence="2" id="KW-0560">Oxidoreductase</keyword>
<dbReference type="SUPFAM" id="SSF69118">
    <property type="entry name" value="AhpD-like"/>
    <property type="match status" value="1"/>
</dbReference>
<evidence type="ECO:0000313" key="3">
    <source>
        <dbReference type="Proteomes" id="UP000477680"/>
    </source>
</evidence>
<dbReference type="Pfam" id="PF02627">
    <property type="entry name" value="CMD"/>
    <property type="match status" value="1"/>
</dbReference>
<dbReference type="Gene3D" id="1.20.1290.10">
    <property type="entry name" value="AhpD-like"/>
    <property type="match status" value="1"/>
</dbReference>
<dbReference type="InterPro" id="IPR029032">
    <property type="entry name" value="AhpD-like"/>
</dbReference>
<accession>A0A6C0U695</accession>
<dbReference type="AlphaFoldDB" id="A0A6C0U695"/>
<dbReference type="PANTHER" id="PTHR35446">
    <property type="entry name" value="SI:CH211-175M2.5"/>
    <property type="match status" value="1"/>
</dbReference>
<dbReference type="InterPro" id="IPR010195">
    <property type="entry name" value="Uncharacterised_peroxidase-rel"/>
</dbReference>
<dbReference type="KEGG" id="kim:G3T16_05695"/>
<proteinExistence type="predicted"/>
<dbReference type="NCBIfam" id="TIGR00778">
    <property type="entry name" value="ahpD_dom"/>
    <property type="match status" value="1"/>
</dbReference>
<gene>
    <name evidence="2" type="ORF">G3T16_05695</name>
</gene>
<dbReference type="NCBIfam" id="TIGR01926">
    <property type="entry name" value="peroxid_rel"/>
    <property type="match status" value="1"/>
</dbReference>
<evidence type="ECO:0000313" key="2">
    <source>
        <dbReference type="EMBL" id="QIB64964.1"/>
    </source>
</evidence>